<dbReference type="SUPFAM" id="SSF64167">
    <property type="entry name" value="SurE-like"/>
    <property type="match status" value="1"/>
</dbReference>
<proteinExistence type="inferred from homology"/>
<organism evidence="7 8">
    <name type="scientific">Candidatus Gottesmanbacteria bacterium RIFCSPLOWO2_01_FULL_49_10</name>
    <dbReference type="NCBI Taxonomy" id="1798396"/>
    <lineage>
        <taxon>Bacteria</taxon>
        <taxon>Candidatus Gottesmaniibacteriota</taxon>
    </lineage>
</organism>
<gene>
    <name evidence="7" type="ORF">A2973_01340</name>
</gene>
<comment type="caution">
    <text evidence="7">The sequence shown here is derived from an EMBL/GenBank/DDBJ whole genome shotgun (WGS) entry which is preliminary data.</text>
</comment>
<dbReference type="EC" id="3.1.3.5" evidence="3"/>
<comment type="catalytic activity">
    <reaction evidence="1">
        <text>a ribonucleoside 5'-phosphate + H2O = a ribonucleoside + phosphate</text>
        <dbReference type="Rhea" id="RHEA:12484"/>
        <dbReference type="ChEBI" id="CHEBI:15377"/>
        <dbReference type="ChEBI" id="CHEBI:18254"/>
        <dbReference type="ChEBI" id="CHEBI:43474"/>
        <dbReference type="ChEBI" id="CHEBI:58043"/>
        <dbReference type="EC" id="3.1.3.5"/>
    </reaction>
</comment>
<dbReference type="InterPro" id="IPR036523">
    <property type="entry name" value="SurE-like_sf"/>
</dbReference>
<dbReference type="GO" id="GO:0046872">
    <property type="term" value="F:metal ion binding"/>
    <property type="evidence" value="ECO:0007669"/>
    <property type="project" value="UniProtKB-KW"/>
</dbReference>
<evidence type="ECO:0000256" key="4">
    <source>
        <dbReference type="ARBA" id="ARBA00022723"/>
    </source>
</evidence>
<dbReference type="PANTHER" id="PTHR30457:SF0">
    <property type="entry name" value="PHOSPHATASE, PUTATIVE (AFU_ORTHOLOGUE AFUA_4G01070)-RELATED"/>
    <property type="match status" value="1"/>
</dbReference>
<comment type="similarity">
    <text evidence="2">Belongs to the SurE nucleotidase family.</text>
</comment>
<protein>
    <recommendedName>
        <fullName evidence="3">5'-nucleotidase</fullName>
        <ecNumber evidence="3">3.1.3.5</ecNumber>
    </recommendedName>
</protein>
<dbReference type="Gene3D" id="3.40.1210.10">
    <property type="entry name" value="Survival protein SurE-like phosphatase/nucleotidase"/>
    <property type="match status" value="1"/>
</dbReference>
<accession>A0A1F6AW89</accession>
<evidence type="ECO:0000256" key="1">
    <source>
        <dbReference type="ARBA" id="ARBA00000815"/>
    </source>
</evidence>
<dbReference type="Pfam" id="PF01975">
    <property type="entry name" value="SurE"/>
    <property type="match status" value="1"/>
</dbReference>
<name>A0A1F6AW89_9BACT</name>
<dbReference type="PANTHER" id="PTHR30457">
    <property type="entry name" value="5'-NUCLEOTIDASE SURE"/>
    <property type="match status" value="1"/>
</dbReference>
<dbReference type="EMBL" id="MFJZ01000063">
    <property type="protein sequence ID" value="OGG28930.1"/>
    <property type="molecule type" value="Genomic_DNA"/>
</dbReference>
<dbReference type="STRING" id="1798396.A2973_01340"/>
<reference evidence="7 8" key="1">
    <citation type="journal article" date="2016" name="Nat. Commun.">
        <title>Thousands of microbial genomes shed light on interconnected biogeochemical processes in an aquifer system.</title>
        <authorList>
            <person name="Anantharaman K."/>
            <person name="Brown C.T."/>
            <person name="Hug L.A."/>
            <person name="Sharon I."/>
            <person name="Castelle C.J."/>
            <person name="Probst A.J."/>
            <person name="Thomas B.C."/>
            <person name="Singh A."/>
            <person name="Wilkins M.J."/>
            <person name="Karaoz U."/>
            <person name="Brodie E.L."/>
            <person name="Williams K.H."/>
            <person name="Hubbard S.S."/>
            <person name="Banfield J.F."/>
        </authorList>
    </citation>
    <scope>NUCLEOTIDE SEQUENCE [LARGE SCALE GENOMIC DNA]</scope>
</reference>
<dbReference type="InterPro" id="IPR002828">
    <property type="entry name" value="SurE-like_Pase/nucleotidase"/>
</dbReference>
<evidence type="ECO:0000256" key="3">
    <source>
        <dbReference type="ARBA" id="ARBA00012643"/>
    </source>
</evidence>
<dbReference type="Proteomes" id="UP000176409">
    <property type="component" value="Unassembled WGS sequence"/>
</dbReference>
<dbReference type="AlphaFoldDB" id="A0A1F6AW89"/>
<evidence type="ECO:0000256" key="2">
    <source>
        <dbReference type="ARBA" id="ARBA00011062"/>
    </source>
</evidence>
<keyword evidence="5" id="KW-0378">Hydrolase</keyword>
<feature type="domain" description="Survival protein SurE-like phosphatase/nucleotidase" evidence="6">
    <location>
        <begin position="6"/>
        <end position="193"/>
    </location>
</feature>
<evidence type="ECO:0000313" key="7">
    <source>
        <dbReference type="EMBL" id="OGG28930.1"/>
    </source>
</evidence>
<evidence type="ECO:0000256" key="5">
    <source>
        <dbReference type="ARBA" id="ARBA00022801"/>
    </source>
</evidence>
<sequence>MTIKTILLTGDDGYKSIGTRLLVHALRDHYELAIAGTLTQQSSVGGYISIGEGGGWGEDEVDGVKALWVDGHPVDAMECAQAYFSEQFDLVLSGINLGANVSASFITSGTMAAAARAITLGLAPRSIAMSWQCPPNLWRGVHDGEEDMTPYLDYPAKISKSILELAMSHEFWGAPFLNVNFPSKAGSRVRMTQFLPDVKEYYKYPLIMDRSTMRFTYPIAFADKVSHDPHYDTGAMASGYISITPRQRDILDRDIYDTYRKETYHVA</sequence>
<dbReference type="GO" id="GO:0008253">
    <property type="term" value="F:5'-nucleotidase activity"/>
    <property type="evidence" value="ECO:0007669"/>
    <property type="project" value="UniProtKB-EC"/>
</dbReference>
<evidence type="ECO:0000259" key="6">
    <source>
        <dbReference type="Pfam" id="PF01975"/>
    </source>
</evidence>
<dbReference type="InterPro" id="IPR030048">
    <property type="entry name" value="SurE"/>
</dbReference>
<evidence type="ECO:0000313" key="8">
    <source>
        <dbReference type="Proteomes" id="UP000176409"/>
    </source>
</evidence>
<keyword evidence="4" id="KW-0479">Metal-binding</keyword>